<protein>
    <submittedName>
        <fullName evidence="1">Uncharacterized protein</fullName>
    </submittedName>
</protein>
<evidence type="ECO:0000313" key="1">
    <source>
        <dbReference type="EMBL" id="PIR97663.1"/>
    </source>
</evidence>
<organism evidence="1 2">
    <name type="scientific">Candidatus Doudnabacteria bacterium CG10_big_fil_rev_8_21_14_0_10_41_10</name>
    <dbReference type="NCBI Taxonomy" id="1974551"/>
    <lineage>
        <taxon>Bacteria</taxon>
        <taxon>Candidatus Doudnaibacteriota</taxon>
    </lineage>
</organism>
<name>A0A2H0VF16_9BACT</name>
<dbReference type="EMBL" id="PFAJ01000004">
    <property type="protein sequence ID" value="PIR97663.1"/>
    <property type="molecule type" value="Genomic_DNA"/>
</dbReference>
<proteinExistence type="predicted"/>
<dbReference type="Proteomes" id="UP000230557">
    <property type="component" value="Unassembled WGS sequence"/>
</dbReference>
<reference evidence="2" key="1">
    <citation type="submission" date="2017-09" db="EMBL/GenBank/DDBJ databases">
        <title>Depth-based differentiation of microbial function through sediment-hosted aquifers and enrichment of novel symbionts in the deep terrestrial subsurface.</title>
        <authorList>
            <person name="Probst A.J."/>
            <person name="Ladd B."/>
            <person name="Jarett J.K."/>
            <person name="Geller-Mcgrath D.E."/>
            <person name="Sieber C.M.K."/>
            <person name="Emerson J.B."/>
            <person name="Anantharaman K."/>
            <person name="Thomas B.C."/>
            <person name="Malmstrom R."/>
            <person name="Stieglmeier M."/>
            <person name="Klingl A."/>
            <person name="Woyke T."/>
            <person name="Ryan C.M."/>
            <person name="Banfield J.F."/>
        </authorList>
    </citation>
    <scope>NUCLEOTIDE SEQUENCE [LARGE SCALE GENOMIC DNA]</scope>
</reference>
<dbReference type="AlphaFoldDB" id="A0A2H0VF16"/>
<gene>
    <name evidence="1" type="ORF">COT91_00215</name>
</gene>
<evidence type="ECO:0000313" key="2">
    <source>
        <dbReference type="Proteomes" id="UP000230557"/>
    </source>
</evidence>
<sequence length="113" mass="12709">MNYSPESRQPTQETEADYDFDLAVEKIDGLMSSSGDNAKAMGLIAEVYNHAPDEILKTPAREVYRNLKAMGNSTSRGEKQQYFEEAQANVAMLRNAVKEQQARNEDSRYKNAA</sequence>
<accession>A0A2H0VF16</accession>
<comment type="caution">
    <text evidence="1">The sequence shown here is derived from an EMBL/GenBank/DDBJ whole genome shotgun (WGS) entry which is preliminary data.</text>
</comment>